<dbReference type="SMART" id="SM00382">
    <property type="entry name" value="AAA"/>
    <property type="match status" value="1"/>
</dbReference>
<dbReference type="Gene3D" id="3.30.450.20">
    <property type="entry name" value="PAS domain"/>
    <property type="match status" value="1"/>
</dbReference>
<dbReference type="PROSITE" id="PS00675">
    <property type="entry name" value="SIGMA54_INTERACT_1"/>
    <property type="match status" value="1"/>
</dbReference>
<dbReference type="InterPro" id="IPR027417">
    <property type="entry name" value="P-loop_NTPase"/>
</dbReference>
<evidence type="ECO:0000256" key="2">
    <source>
        <dbReference type="ARBA" id="ARBA00022840"/>
    </source>
</evidence>
<dbReference type="InterPro" id="IPR003593">
    <property type="entry name" value="AAA+_ATPase"/>
</dbReference>
<keyword evidence="2" id="KW-0067">ATP-binding</keyword>
<dbReference type="FunFam" id="3.40.50.300:FF:000006">
    <property type="entry name" value="DNA-binding transcriptional regulator NtrC"/>
    <property type="match status" value="1"/>
</dbReference>
<gene>
    <name evidence="4" type="ORF">AB3N04_10315</name>
</gene>
<dbReference type="Pfam" id="PF25601">
    <property type="entry name" value="AAA_lid_14"/>
    <property type="match status" value="1"/>
</dbReference>
<dbReference type="Gene3D" id="1.10.8.60">
    <property type="match status" value="1"/>
</dbReference>
<evidence type="ECO:0000313" key="4">
    <source>
        <dbReference type="EMBL" id="XDI38654.1"/>
    </source>
</evidence>
<dbReference type="SUPFAM" id="SSF52540">
    <property type="entry name" value="P-loop containing nucleoside triphosphate hydrolases"/>
    <property type="match status" value="1"/>
</dbReference>
<dbReference type="PANTHER" id="PTHR32071:SF57">
    <property type="entry name" value="C4-DICARBOXYLATE TRANSPORT TRANSCRIPTIONAL REGULATORY PROTEIN DCTD"/>
    <property type="match status" value="1"/>
</dbReference>
<dbReference type="InterPro" id="IPR013668">
    <property type="entry name" value="RNase_R_HTH_12"/>
</dbReference>
<dbReference type="PANTHER" id="PTHR32071">
    <property type="entry name" value="TRANSCRIPTIONAL REGULATORY PROTEIN"/>
    <property type="match status" value="1"/>
</dbReference>
<evidence type="ECO:0000259" key="3">
    <source>
        <dbReference type="PROSITE" id="PS50045"/>
    </source>
</evidence>
<dbReference type="InterPro" id="IPR058031">
    <property type="entry name" value="AAA_lid_NorR"/>
</dbReference>
<sequence length="685" mass="76637">MKRREIVLIAGSVETREALSEQLHEIIGDFIDVQSFAVDEDEVPFIHDQLILLSSSQIKREVDEYIGDGCSVIIAKRIINFSSIEKLFLIPEGENVLYVNDFPETVDEALKSVNKFGIDHLTFIGHDPSKVPDPSVSIAVTPGELDLVPESIDTVINIGPRLLDMSTMITILSHVSLLESKQEAVSDRYIRTIIRLSQKLRLATSEANRTAAHLKKVVDGVGGGILAIKQGVITVINEMAETILDLRKGHISGRSVKQSIKDQELLEFIGNASKDVDLLTIKGQEIMVQKFSIEADQTIVLTLKNVSNDRKVELQIRKDLKKKGHLAKYQFEDIIGEHPVLAYTKKIAEKLAKTDLTILIEGESGTGKELFASALHVASNRNSGPFLAVNFSALPEDLVESELFGYEEGAFTGAKKGGKKGLFEQANGGTIFLDEIGDISLKVQARLLRVLQEKELLRIGGDHIIPLDVRIIAATNKDLLKLIDQGQFREDLYHRLKVLFLHLPELRKRSSDIPLLIIHFLHEQGQGHVKVSNDVIGVLQDYPWYGNIRELKNTIDYMLAVSDGITLTIDNIPDDHFFQRKVSSENPLLTAPRETSPELLNEEEIKMNPEMLFILNTLSTLQKEGGAVSRKKVSILSKQQFTYELSEQQIRHRLDLLEKSGYIKKRRGRVGTKILPKGEAILRSQ</sequence>
<feature type="domain" description="Sigma-54 factor interaction" evidence="3">
    <location>
        <begin position="334"/>
        <end position="560"/>
    </location>
</feature>
<dbReference type="InterPro" id="IPR025662">
    <property type="entry name" value="Sigma_54_int_dom_ATP-bd_1"/>
</dbReference>
<dbReference type="AlphaFoldDB" id="A0AB39BYH3"/>
<dbReference type="PROSITE" id="PS50045">
    <property type="entry name" value="SIGMA54_INTERACT_4"/>
    <property type="match status" value="1"/>
</dbReference>
<reference evidence="4" key="1">
    <citation type="submission" date="2024-07" db="EMBL/GenBank/DDBJ databases">
        <title>Identification and characteristics of an arsenic-resistant bacterial isolate, which belongs to a novel species.</title>
        <authorList>
            <person name="Juszczyk A."/>
            <person name="Kowalczyk A."/>
            <person name="Was K."/>
            <person name="Kosowicz W."/>
            <person name="Budzyn A."/>
            <person name="Latowski D."/>
        </authorList>
    </citation>
    <scope>NUCLEOTIDE SEQUENCE</scope>
    <source>
        <strain evidence="4">As8PL</strain>
    </source>
</reference>
<dbReference type="Gene3D" id="3.40.50.300">
    <property type="entry name" value="P-loop containing nucleotide triphosphate hydrolases"/>
    <property type="match status" value="1"/>
</dbReference>
<dbReference type="InterPro" id="IPR025943">
    <property type="entry name" value="Sigma_54_int_dom_ATP-bd_2"/>
</dbReference>
<dbReference type="EMBL" id="CP162551">
    <property type="protein sequence ID" value="XDI38654.1"/>
    <property type="molecule type" value="Genomic_DNA"/>
</dbReference>
<dbReference type="GO" id="GO:0005524">
    <property type="term" value="F:ATP binding"/>
    <property type="evidence" value="ECO:0007669"/>
    <property type="project" value="UniProtKB-KW"/>
</dbReference>
<accession>A0AB39BYH3</accession>
<dbReference type="GO" id="GO:0006355">
    <property type="term" value="P:regulation of DNA-templated transcription"/>
    <property type="evidence" value="ECO:0007669"/>
    <property type="project" value="InterPro"/>
</dbReference>
<dbReference type="Pfam" id="PF00158">
    <property type="entry name" value="Sigma54_activat"/>
    <property type="match status" value="1"/>
</dbReference>
<protein>
    <submittedName>
        <fullName evidence="4">Sigma-54 interaction domain-containing protein</fullName>
    </submittedName>
</protein>
<dbReference type="PROSITE" id="PS00676">
    <property type="entry name" value="SIGMA54_INTERACT_2"/>
    <property type="match status" value="1"/>
</dbReference>
<dbReference type="CDD" id="cd00009">
    <property type="entry name" value="AAA"/>
    <property type="match status" value="1"/>
</dbReference>
<evidence type="ECO:0000256" key="1">
    <source>
        <dbReference type="ARBA" id="ARBA00022741"/>
    </source>
</evidence>
<organism evidence="4">
    <name type="scientific">Alkalihalophilus sp. As8PL</name>
    <dbReference type="NCBI Taxonomy" id="3237103"/>
    <lineage>
        <taxon>Bacteria</taxon>
        <taxon>Bacillati</taxon>
        <taxon>Bacillota</taxon>
        <taxon>Bacilli</taxon>
        <taxon>Bacillales</taxon>
        <taxon>Bacillaceae</taxon>
        <taxon>Alkalihalophilus</taxon>
    </lineage>
</organism>
<dbReference type="RefSeq" id="WP_368505913.1">
    <property type="nucleotide sequence ID" value="NZ_CP162551.1"/>
</dbReference>
<keyword evidence="1" id="KW-0547">Nucleotide-binding</keyword>
<proteinExistence type="predicted"/>
<name>A0AB39BYH3_9BACI</name>
<dbReference type="InterPro" id="IPR002078">
    <property type="entry name" value="Sigma_54_int"/>
</dbReference>
<dbReference type="Pfam" id="PF08461">
    <property type="entry name" value="WHD_RNase_R"/>
    <property type="match status" value="1"/>
</dbReference>